<evidence type="ECO:0000256" key="2">
    <source>
        <dbReference type="SAM" id="Phobius"/>
    </source>
</evidence>
<feature type="region of interest" description="Disordered" evidence="1">
    <location>
        <begin position="172"/>
        <end position="225"/>
    </location>
</feature>
<keyword evidence="2" id="KW-1133">Transmembrane helix</keyword>
<feature type="region of interest" description="Disordered" evidence="1">
    <location>
        <begin position="1"/>
        <end position="74"/>
    </location>
</feature>
<evidence type="ECO:0000313" key="3">
    <source>
        <dbReference type="EMBL" id="GAB0133215.1"/>
    </source>
</evidence>
<keyword evidence="4" id="KW-1185">Reference proteome</keyword>
<feature type="compositionally biased region" description="Polar residues" evidence="1">
    <location>
        <begin position="471"/>
        <end position="480"/>
    </location>
</feature>
<keyword evidence="2" id="KW-0812">Transmembrane</keyword>
<feature type="compositionally biased region" description="Basic and acidic residues" evidence="1">
    <location>
        <begin position="199"/>
        <end position="210"/>
    </location>
</feature>
<keyword evidence="2" id="KW-0472">Membrane</keyword>
<feature type="compositionally biased region" description="Low complexity" evidence="1">
    <location>
        <begin position="1"/>
        <end position="19"/>
    </location>
</feature>
<feature type="region of interest" description="Disordered" evidence="1">
    <location>
        <begin position="460"/>
        <end position="493"/>
    </location>
</feature>
<dbReference type="PANTHER" id="PTHR42032">
    <property type="entry name" value="YALI0E30679P"/>
    <property type="match status" value="1"/>
</dbReference>
<sequence length="493" mass="53902">MPDEGSPAAPAAASSRAPAVTSKSTGFAPPGRALRRSKPVDDGPPIRRKSHASPSEASLEGVPNGAPRRSSNFSDYNLDEARNLLNPRARAGHETPIPETSSLASLSLAFALLPAVAGVLFKDGHVVVTDIMLLGLSAVFLHWSVTQPWVWYHSAQQVRTQQEADTEIAVEEELEPDDSGPDAAHQPTNLDDVPEETDEAPRTNSKHDGPQGKPSANPTTTPQQQSALRELYMHEVLALLSCFALPLISAYLLHYIRVQLSRPSEGLVSNYNLTIFLLVSELRAFSHTIQLVKSRTLHLQRVVHGNPFSLPTQSGAHLEDMIERLERLEARSLADEFVREHGQGAGSAATEDKAFLARDVRNAIQPELDALNRAVRRYEKKATLLQHQTDARFSALDLRLDDAIALAAVAAKNSGSKNALVRAVESLITLVLFPFTTVLHLFMLPLRSVLGLLNVRQKSPAPAKHARTSRTGKQQSSQPRYSGDRVPTRVMKR</sequence>
<dbReference type="EMBL" id="BAAFGZ010000037">
    <property type="protein sequence ID" value="GAB0133215.1"/>
    <property type="molecule type" value="Genomic_DNA"/>
</dbReference>
<dbReference type="Proteomes" id="UP001562357">
    <property type="component" value="Unassembled WGS sequence"/>
</dbReference>
<dbReference type="PANTHER" id="PTHR42032:SF1">
    <property type="entry name" value="YALI0E30679P"/>
    <property type="match status" value="1"/>
</dbReference>
<evidence type="ECO:0000313" key="4">
    <source>
        <dbReference type="Proteomes" id="UP001562357"/>
    </source>
</evidence>
<feature type="compositionally biased region" description="Polar residues" evidence="1">
    <location>
        <begin position="214"/>
        <end position="225"/>
    </location>
</feature>
<proteinExistence type="predicted"/>
<feature type="transmembrane region" description="Helical" evidence="2">
    <location>
        <begin position="427"/>
        <end position="446"/>
    </location>
</feature>
<reference evidence="4" key="1">
    <citation type="submission" date="2024-06" db="EMBL/GenBank/DDBJ databases">
        <title>Draft Genome Sequences of Epichloe bromicola Strains Isolated from Elymus ciliaris.</title>
        <authorList>
            <consortium name="Epichloe bromicola genome sequencing consortium"/>
            <person name="Miura A."/>
            <person name="Imano S."/>
            <person name="Ashida A."/>
            <person name="Sato I."/>
            <person name="Chiba S."/>
            <person name="Tanaka A."/>
            <person name="Camagna M."/>
            <person name="Takemoto D."/>
        </authorList>
    </citation>
    <scope>NUCLEOTIDE SEQUENCE [LARGE SCALE GENOMIC DNA]</scope>
    <source>
        <strain evidence="4">DP</strain>
    </source>
</reference>
<evidence type="ECO:0000256" key="1">
    <source>
        <dbReference type="SAM" id="MobiDB-lite"/>
    </source>
</evidence>
<accession>A0ABQ0CIE5</accession>
<organism evidence="3 4">
    <name type="scientific">Epichloe bromicola</name>
    <dbReference type="NCBI Taxonomy" id="79588"/>
    <lineage>
        <taxon>Eukaryota</taxon>
        <taxon>Fungi</taxon>
        <taxon>Dikarya</taxon>
        <taxon>Ascomycota</taxon>
        <taxon>Pezizomycotina</taxon>
        <taxon>Sordariomycetes</taxon>
        <taxon>Hypocreomycetidae</taxon>
        <taxon>Hypocreales</taxon>
        <taxon>Clavicipitaceae</taxon>
        <taxon>Epichloe</taxon>
    </lineage>
</organism>
<gene>
    <name evidence="3" type="primary">g1628</name>
    <name evidence="3" type="ORF">EsDP_00001628</name>
</gene>
<name>A0ABQ0CIE5_9HYPO</name>
<comment type="caution">
    <text evidence="3">The sequence shown here is derived from an EMBL/GenBank/DDBJ whole genome shotgun (WGS) entry which is preliminary data.</text>
</comment>
<feature type="transmembrane region" description="Helical" evidence="2">
    <location>
        <begin position="236"/>
        <end position="256"/>
    </location>
</feature>
<protein>
    <submittedName>
        <fullName evidence="3">Uncharacterized protein</fullName>
    </submittedName>
</protein>